<keyword evidence="1" id="KW-0472">Membrane</keyword>
<evidence type="ECO:0000313" key="3">
    <source>
        <dbReference type="Proteomes" id="UP000008553"/>
    </source>
</evidence>
<organism evidence="2 3">
    <name type="scientific">Plasmodium yoelii yoelii</name>
    <dbReference type="NCBI Taxonomy" id="73239"/>
    <lineage>
        <taxon>Eukaryota</taxon>
        <taxon>Sar</taxon>
        <taxon>Alveolata</taxon>
        <taxon>Apicomplexa</taxon>
        <taxon>Aconoidasida</taxon>
        <taxon>Haemosporida</taxon>
        <taxon>Plasmodiidae</taxon>
        <taxon>Plasmodium</taxon>
        <taxon>Plasmodium (Vinckeia)</taxon>
    </lineage>
</organism>
<evidence type="ECO:0000313" key="2">
    <source>
        <dbReference type="EMBL" id="EAA20606.1"/>
    </source>
</evidence>
<accession>Q7RPZ5</accession>
<dbReference type="AlphaFoldDB" id="Q7RPZ5"/>
<sequence>MNIYFIYLYTFFIFIPFTAKVFESPTLLKCLHIFNNFEV</sequence>
<keyword evidence="1" id="KW-0812">Transmembrane</keyword>
<dbReference type="EMBL" id="AABL01000343">
    <property type="protein sequence ID" value="EAA20606.1"/>
    <property type="molecule type" value="Genomic_DNA"/>
</dbReference>
<gene>
    <name evidence="2" type="ORF">PY01309</name>
</gene>
<keyword evidence="1" id="KW-1133">Transmembrane helix</keyword>
<evidence type="ECO:0000256" key="1">
    <source>
        <dbReference type="SAM" id="Phobius"/>
    </source>
</evidence>
<protein>
    <submittedName>
        <fullName evidence="2">Uncharacterized protein</fullName>
    </submittedName>
</protein>
<keyword evidence="3" id="KW-1185">Reference proteome</keyword>
<dbReference type="Proteomes" id="UP000008553">
    <property type="component" value="Unassembled WGS sequence"/>
</dbReference>
<proteinExistence type="predicted"/>
<comment type="caution">
    <text evidence="2">The sequence shown here is derived from an EMBL/GenBank/DDBJ whole genome shotgun (WGS) entry which is preliminary data.</text>
</comment>
<name>Q7RPZ5_PLAYO</name>
<dbReference type="InParanoid" id="Q7RPZ5"/>
<reference evidence="2 3" key="1">
    <citation type="journal article" date="2002" name="Nature">
        <title>Genome sequence and comparative analysis of the model rodent malaria parasite Plasmodium yoelii yoelii.</title>
        <authorList>
            <person name="Carlton J.M."/>
            <person name="Angiuoli S.V."/>
            <person name="Suh B.B."/>
            <person name="Kooij T.W."/>
            <person name="Pertea M."/>
            <person name="Silva J.C."/>
            <person name="Ermolaeva M.D."/>
            <person name="Allen J.E."/>
            <person name="Selengut J.D."/>
            <person name="Koo H.L."/>
            <person name="Peterson J.D."/>
            <person name="Pop M."/>
            <person name="Kosack D.S."/>
            <person name="Shumway M.F."/>
            <person name="Bidwell S.L."/>
            <person name="Shallom S.J."/>
            <person name="van Aken S.E."/>
            <person name="Riedmuller S.B."/>
            <person name="Feldblyum T.V."/>
            <person name="Cho J.K."/>
            <person name="Quackenbush J."/>
            <person name="Sedegah M."/>
            <person name="Shoaibi A."/>
            <person name="Cummings L.M."/>
            <person name="Florens L."/>
            <person name="Yates J.R."/>
            <person name="Raine J.D."/>
            <person name="Sinden R.E."/>
            <person name="Harris M.A."/>
            <person name="Cunningham D.A."/>
            <person name="Preiser P.R."/>
            <person name="Bergman L.W."/>
            <person name="Vaidya A.B."/>
            <person name="van Lin L.H."/>
            <person name="Janse C.J."/>
            <person name="Waters A.P."/>
            <person name="Smith H.O."/>
            <person name="White O.R."/>
            <person name="Salzberg S.L."/>
            <person name="Venter J.C."/>
            <person name="Fraser C.M."/>
            <person name="Hoffman S.L."/>
            <person name="Gardner M.J."/>
            <person name="Carucci D.J."/>
        </authorList>
    </citation>
    <scope>NUCLEOTIDE SEQUENCE [LARGE SCALE GENOMIC DNA]</scope>
    <source>
        <strain evidence="2 3">17XNL</strain>
    </source>
</reference>
<feature type="transmembrane region" description="Helical" evidence="1">
    <location>
        <begin position="6"/>
        <end position="22"/>
    </location>
</feature>
<dbReference type="PaxDb" id="73239-Q7RPZ5"/>